<dbReference type="Gene3D" id="2.170.270.10">
    <property type="entry name" value="SET domain"/>
    <property type="match status" value="1"/>
</dbReference>
<accession>A0A1Q9CIH0</accession>
<reference evidence="3 4" key="1">
    <citation type="submission" date="2016-02" db="EMBL/GenBank/DDBJ databases">
        <title>Genome analysis of coral dinoflagellate symbionts highlights evolutionary adaptations to a symbiotic lifestyle.</title>
        <authorList>
            <person name="Aranda M."/>
            <person name="Li Y."/>
            <person name="Liew Y.J."/>
            <person name="Baumgarten S."/>
            <person name="Simakov O."/>
            <person name="Wilson M."/>
            <person name="Piel J."/>
            <person name="Ashoor H."/>
            <person name="Bougouffa S."/>
            <person name="Bajic V.B."/>
            <person name="Ryu T."/>
            <person name="Ravasi T."/>
            <person name="Bayer T."/>
            <person name="Micklem G."/>
            <person name="Kim H."/>
            <person name="Bhak J."/>
            <person name="Lajeunesse T.C."/>
            <person name="Voolstra C.R."/>
        </authorList>
    </citation>
    <scope>NUCLEOTIDE SEQUENCE [LARGE SCALE GENOMIC DNA]</scope>
    <source>
        <strain evidence="3 4">CCMP2467</strain>
    </source>
</reference>
<dbReference type="InterPro" id="IPR046341">
    <property type="entry name" value="SET_dom_sf"/>
</dbReference>
<dbReference type="Proteomes" id="UP000186817">
    <property type="component" value="Unassembled WGS sequence"/>
</dbReference>
<dbReference type="Pfam" id="PF00856">
    <property type="entry name" value="SET"/>
    <property type="match status" value="1"/>
</dbReference>
<dbReference type="InterPro" id="IPR050869">
    <property type="entry name" value="H3K4_H4K5_MeTrfase"/>
</dbReference>
<comment type="caution">
    <text evidence="3">The sequence shown here is derived from an EMBL/GenBank/DDBJ whole genome shotgun (WGS) entry which is preliminary data.</text>
</comment>
<evidence type="ECO:0000313" key="4">
    <source>
        <dbReference type="Proteomes" id="UP000186817"/>
    </source>
</evidence>
<dbReference type="PROSITE" id="PS50280">
    <property type="entry name" value="SET"/>
    <property type="match status" value="1"/>
</dbReference>
<evidence type="ECO:0000256" key="1">
    <source>
        <dbReference type="SAM" id="MobiDB-lite"/>
    </source>
</evidence>
<dbReference type="PANTHER" id="PTHR12197">
    <property type="entry name" value="HISTONE-LYSINE N-METHYLTRANSFERASE SMYD"/>
    <property type="match status" value="1"/>
</dbReference>
<feature type="domain" description="SET" evidence="2">
    <location>
        <begin position="254"/>
        <end position="449"/>
    </location>
</feature>
<organism evidence="3 4">
    <name type="scientific">Symbiodinium microadriaticum</name>
    <name type="common">Dinoflagellate</name>
    <name type="synonym">Zooxanthella microadriatica</name>
    <dbReference type="NCBI Taxonomy" id="2951"/>
    <lineage>
        <taxon>Eukaryota</taxon>
        <taxon>Sar</taxon>
        <taxon>Alveolata</taxon>
        <taxon>Dinophyceae</taxon>
        <taxon>Suessiales</taxon>
        <taxon>Symbiodiniaceae</taxon>
        <taxon>Symbiodinium</taxon>
    </lineage>
</organism>
<keyword evidence="4" id="KW-1185">Reference proteome</keyword>
<gene>
    <name evidence="3" type="ORF">AK812_SmicGene36605</name>
</gene>
<feature type="region of interest" description="Disordered" evidence="1">
    <location>
        <begin position="106"/>
        <end position="125"/>
    </location>
</feature>
<dbReference type="InterPro" id="IPR001214">
    <property type="entry name" value="SET_dom"/>
</dbReference>
<dbReference type="OrthoDB" id="194358at2759"/>
<dbReference type="SUPFAM" id="SSF82199">
    <property type="entry name" value="SET domain"/>
    <property type="match status" value="1"/>
</dbReference>
<evidence type="ECO:0000259" key="2">
    <source>
        <dbReference type="PROSITE" id="PS50280"/>
    </source>
</evidence>
<name>A0A1Q9CIH0_SYMMI</name>
<dbReference type="OMA" id="ASNDECK"/>
<dbReference type="PANTHER" id="PTHR12197:SF251">
    <property type="entry name" value="EG:BACR7C10.4 PROTEIN"/>
    <property type="match status" value="1"/>
</dbReference>
<dbReference type="EMBL" id="LSRX01001172">
    <property type="protein sequence ID" value="OLP82718.1"/>
    <property type="molecule type" value="Genomic_DNA"/>
</dbReference>
<dbReference type="CDD" id="cd20071">
    <property type="entry name" value="SET_SMYD"/>
    <property type="match status" value="1"/>
</dbReference>
<evidence type="ECO:0000313" key="3">
    <source>
        <dbReference type="EMBL" id="OLP82718.1"/>
    </source>
</evidence>
<sequence>MSWPMNQEESQDNKAILTRCLWCRRWHVMECLRFGVVDMVDWLGTYLTDFPRVEKHPHKSKELRITKPAAAHVKFIHDMEAGTWSMLCGAQRQQFVHQGSVAGTEESLEDAGSSQDHQDAGATSDIPWMQDSEDAHFWNSERKKCTRLWWECLSRAFFPTSLFKMASVKRSVMLLIRSGVANQVDKSEVNYDSLEGAAGWAQQTLKLALQLGSKPFTGCLVTSLPEAGRVRPSHEMEDWDIDTINEYCQQHFNGKFECVLAEGKGRIMISKVPVAQGDLLFEEPPLHIVAEDVGNEAFKLVQRLCKAEPSIFDYEPLWYWTALCSLTEEQLSPKPKIGSLKPVTALQQKRLLCLFHEPVDEASDAVKKLVKQLGLSTPAVLVEELLQAWILNCFEHSEDPLGYSAYFASSFVSHSCGANGIWSEGDDGLHILRARRDIAPGDEVCISYLPEDVLLHSAEERKKSLKSTKQFDCTCERCAPVPPDEVGWDPCRGFRCPKCGSCGVFHQLVFEEGKGLQGPLQGTACRECKAKVSAADAKRLLRAEELLEAELKKLDAAVEERRSIHKVLKENDVQRLLSMIGDHEGGLVGPQHWLCDRLWEHLQNWSKQAGKWSDELRYLDLRTDYQRKAYFPGPSGTLAWTLEHQADRLLEMLGHGSPTKKVDAPQDVRQKLGNRLVPIYQESGAILKLMFGAHHEYFRAVENKITTSKAFVPKI</sequence>
<protein>
    <recommendedName>
        <fullName evidence="2">SET domain-containing protein</fullName>
    </recommendedName>
</protein>
<dbReference type="GO" id="GO:0005634">
    <property type="term" value="C:nucleus"/>
    <property type="evidence" value="ECO:0007669"/>
    <property type="project" value="TreeGrafter"/>
</dbReference>
<proteinExistence type="predicted"/>
<dbReference type="Gene3D" id="1.25.40.10">
    <property type="entry name" value="Tetratricopeptide repeat domain"/>
    <property type="match status" value="1"/>
</dbReference>
<dbReference type="InterPro" id="IPR011990">
    <property type="entry name" value="TPR-like_helical_dom_sf"/>
</dbReference>
<dbReference type="AlphaFoldDB" id="A0A1Q9CIH0"/>